<dbReference type="InterPro" id="IPR028990">
    <property type="entry name" value="GK1464-like"/>
</dbReference>
<proteinExistence type="predicted"/>
<evidence type="ECO:0000313" key="2">
    <source>
        <dbReference type="EMBL" id="OIJ12923.1"/>
    </source>
</evidence>
<gene>
    <name evidence="2" type="ORF">BKP35_10185</name>
</gene>
<dbReference type="SUPFAM" id="SSF143579">
    <property type="entry name" value="GK1464-like"/>
    <property type="match status" value="1"/>
</dbReference>
<organism evidence="2 3">
    <name type="scientific">Anaerobacillus arseniciselenatis</name>
    <dbReference type="NCBI Taxonomy" id="85682"/>
    <lineage>
        <taxon>Bacteria</taxon>
        <taxon>Bacillati</taxon>
        <taxon>Bacillota</taxon>
        <taxon>Bacilli</taxon>
        <taxon>Bacillales</taxon>
        <taxon>Bacillaceae</taxon>
        <taxon>Anaerobacillus</taxon>
    </lineage>
</organism>
<accession>A0A1S2LLF2</accession>
<sequence length="101" mass="11885">MDNISREALISEMNDTLKHMLEKYDLDDIGIFEEEGEGNRFYLGYTVRKNGEVFMIHMPFEKDENGNLARLEKSWAIESDEVDTRGYDNLDDVFNYLEMGF</sequence>
<dbReference type="AlphaFoldDB" id="A0A1S2LLF2"/>
<dbReference type="Pfam" id="PF18681">
    <property type="entry name" value="DUF5634"/>
    <property type="match status" value="1"/>
</dbReference>
<dbReference type="Proteomes" id="UP000180098">
    <property type="component" value="Unassembled WGS sequence"/>
</dbReference>
<dbReference type="InterPro" id="IPR040915">
    <property type="entry name" value="GK1464-like_dom"/>
</dbReference>
<name>A0A1S2LLF2_9BACI</name>
<dbReference type="OrthoDB" id="2968163at2"/>
<dbReference type="EMBL" id="MLQQ01000018">
    <property type="protein sequence ID" value="OIJ12923.1"/>
    <property type="molecule type" value="Genomic_DNA"/>
</dbReference>
<dbReference type="Gene3D" id="3.30.70.1480">
    <property type="entry name" value="GK1464-like"/>
    <property type="match status" value="1"/>
</dbReference>
<dbReference type="RefSeq" id="WP_071313230.1">
    <property type="nucleotide sequence ID" value="NZ_MLQQ01000018.1"/>
</dbReference>
<evidence type="ECO:0000259" key="1">
    <source>
        <dbReference type="Pfam" id="PF18681"/>
    </source>
</evidence>
<reference evidence="2 3" key="1">
    <citation type="submission" date="2016-10" db="EMBL/GenBank/DDBJ databases">
        <title>Draft genome sequences of four alkaliphilic bacteria belonging to the Anaerobacillus genus.</title>
        <authorList>
            <person name="Bassil N.M."/>
            <person name="Lloyd J.R."/>
        </authorList>
    </citation>
    <scope>NUCLEOTIDE SEQUENCE [LARGE SCALE GENOMIC DNA]</scope>
    <source>
        <strain evidence="2 3">DSM 15340</strain>
    </source>
</reference>
<keyword evidence="3" id="KW-1185">Reference proteome</keyword>
<evidence type="ECO:0000313" key="3">
    <source>
        <dbReference type="Proteomes" id="UP000180098"/>
    </source>
</evidence>
<protein>
    <recommendedName>
        <fullName evidence="1">GK1464-like domain-containing protein</fullName>
    </recommendedName>
</protein>
<comment type="caution">
    <text evidence="2">The sequence shown here is derived from an EMBL/GenBank/DDBJ whole genome shotgun (WGS) entry which is preliminary data.</text>
</comment>
<feature type="domain" description="GK1464-like" evidence="1">
    <location>
        <begin position="4"/>
        <end position="95"/>
    </location>
</feature>